<evidence type="ECO:0000256" key="7">
    <source>
        <dbReference type="ARBA" id="ARBA00022989"/>
    </source>
</evidence>
<evidence type="ECO:0000256" key="1">
    <source>
        <dbReference type="ARBA" id="ARBA00004429"/>
    </source>
</evidence>
<gene>
    <name evidence="9" type="ORF">BFC17_15650</name>
</gene>
<dbReference type="EMBL" id="MJIC01000010">
    <property type="protein sequence ID" value="OFI34994.1"/>
    <property type="molecule type" value="Genomic_DNA"/>
</dbReference>
<protein>
    <recommendedName>
        <fullName evidence="3">UPF0208 membrane protein YfbV</fullName>
    </recommendedName>
</protein>
<proteinExistence type="inferred from homology"/>
<keyword evidence="10" id="KW-1185">Reference proteome</keyword>
<comment type="similarity">
    <text evidence="2">Belongs to the UPF0208 family.</text>
</comment>
<keyword evidence="4" id="KW-1003">Cell membrane</keyword>
<dbReference type="Pfam" id="PF04217">
    <property type="entry name" value="DUF412"/>
    <property type="match status" value="1"/>
</dbReference>
<comment type="caution">
    <text evidence="9">The sequence shown here is derived from an EMBL/GenBank/DDBJ whole genome shotgun (WGS) entry which is preliminary data.</text>
</comment>
<dbReference type="InterPro" id="IPR007334">
    <property type="entry name" value="UPF0208"/>
</dbReference>
<keyword evidence="5" id="KW-0997">Cell inner membrane</keyword>
<dbReference type="RefSeq" id="WP_070175912.1">
    <property type="nucleotide sequence ID" value="NZ_BMJR01000001.1"/>
</dbReference>
<dbReference type="AlphaFoldDB" id="A0A1E8FGF3"/>
<name>A0A1E8FGF3_9ALTE</name>
<evidence type="ECO:0000256" key="6">
    <source>
        <dbReference type="ARBA" id="ARBA00022692"/>
    </source>
</evidence>
<dbReference type="OrthoDB" id="7066670at2"/>
<evidence type="ECO:0000313" key="10">
    <source>
        <dbReference type="Proteomes" id="UP000176037"/>
    </source>
</evidence>
<comment type="subcellular location">
    <subcellularLocation>
        <location evidence="1">Cell inner membrane</location>
        <topology evidence="1">Multi-pass membrane protein</topology>
    </subcellularLocation>
</comment>
<keyword evidence="7" id="KW-1133">Transmembrane helix</keyword>
<dbReference type="Proteomes" id="UP000176037">
    <property type="component" value="Unassembled WGS sequence"/>
</dbReference>
<evidence type="ECO:0000256" key="4">
    <source>
        <dbReference type="ARBA" id="ARBA00022475"/>
    </source>
</evidence>
<organism evidence="9 10">
    <name type="scientific">Alteromonas lipolytica</name>
    <dbReference type="NCBI Taxonomy" id="1856405"/>
    <lineage>
        <taxon>Bacteria</taxon>
        <taxon>Pseudomonadati</taxon>
        <taxon>Pseudomonadota</taxon>
        <taxon>Gammaproteobacteria</taxon>
        <taxon>Alteromonadales</taxon>
        <taxon>Alteromonadaceae</taxon>
        <taxon>Alteromonas/Salinimonas group</taxon>
        <taxon>Alteromonas</taxon>
    </lineage>
</organism>
<evidence type="ECO:0000313" key="9">
    <source>
        <dbReference type="EMBL" id="OFI34994.1"/>
    </source>
</evidence>
<accession>A0A1E8FGF3</accession>
<sequence length="148" mass="16911">MTQSVTSMLKDGQDYMKTWPLKRELYALFPDCRVVAATRFAVKFMPPAAVLACATMLNTLGSEFLPQALAVGAFFLSMPMQGLLWLGKRSNETLPPQLSHWYQEIFTKMRAEGCAVQKPQHKPRYRELAGLLKTAFEDLDKAFTRQWF</sequence>
<evidence type="ECO:0000256" key="3">
    <source>
        <dbReference type="ARBA" id="ARBA00018831"/>
    </source>
</evidence>
<evidence type="ECO:0000256" key="8">
    <source>
        <dbReference type="ARBA" id="ARBA00023136"/>
    </source>
</evidence>
<dbReference type="GO" id="GO:0005886">
    <property type="term" value="C:plasma membrane"/>
    <property type="evidence" value="ECO:0007669"/>
    <property type="project" value="UniProtKB-SubCell"/>
</dbReference>
<dbReference type="STRING" id="1856405.BFC17_15650"/>
<keyword evidence="6" id="KW-0812">Transmembrane</keyword>
<reference evidence="9 10" key="1">
    <citation type="submission" date="2016-09" db="EMBL/GenBank/DDBJ databases">
        <title>Alteromonas lipolytica, a new species isolated from sea water.</title>
        <authorList>
            <person name="Wu Y.-H."/>
            <person name="Cheng H."/>
            <person name="Xu X.-W."/>
        </authorList>
    </citation>
    <scope>NUCLEOTIDE SEQUENCE [LARGE SCALE GENOMIC DNA]</scope>
    <source>
        <strain evidence="9 10">JW12</strain>
    </source>
</reference>
<keyword evidence="8" id="KW-0472">Membrane</keyword>
<dbReference type="NCBIfam" id="NF002493">
    <property type="entry name" value="PRK01816.1"/>
    <property type="match status" value="1"/>
</dbReference>
<evidence type="ECO:0000256" key="5">
    <source>
        <dbReference type="ARBA" id="ARBA00022519"/>
    </source>
</evidence>
<evidence type="ECO:0000256" key="2">
    <source>
        <dbReference type="ARBA" id="ARBA00009474"/>
    </source>
</evidence>